<dbReference type="STRING" id="1208321.D104_00150"/>
<protein>
    <recommendedName>
        <fullName evidence="3">Primosomal protein</fullName>
    </recommendedName>
</protein>
<comment type="caution">
    <text evidence="1">The sequence shown here is derived from an EMBL/GenBank/DDBJ whole genome shotgun (WGS) entry which is preliminary data.</text>
</comment>
<evidence type="ECO:0000313" key="2">
    <source>
        <dbReference type="Proteomes" id="UP000018857"/>
    </source>
</evidence>
<dbReference type="AlphaFoldDB" id="W1S2G1"/>
<proteinExistence type="predicted"/>
<accession>W1S2G1</accession>
<gene>
    <name evidence="1" type="ORF">D104_00150</name>
</gene>
<dbReference type="PATRIC" id="fig|1208321.3.peg.30"/>
<reference evidence="1 2" key="1">
    <citation type="journal article" date="2014" name="Genome Announc.">
        <title>Draft Genome Sequence of Marinomonas sp. Strain D104, a Polycyclic Aromatic Hydrocarbon-Degrading Bacterium from the Deep-Sea Sediment of the Arctic Ocean.</title>
        <authorList>
            <person name="Dong C."/>
            <person name="Bai X."/>
            <person name="Lai Q."/>
            <person name="Xie Y."/>
            <person name="Chen X."/>
            <person name="Shao Z."/>
        </authorList>
    </citation>
    <scope>NUCLEOTIDE SEQUENCE [LARGE SCALE GENOMIC DNA]</scope>
    <source>
        <strain evidence="1 2">D104</strain>
    </source>
</reference>
<keyword evidence="2" id="KW-1185">Reference proteome</keyword>
<name>W1S2G1_9GAMM</name>
<organism evidence="1 2">
    <name type="scientific">Marinomonas profundimaris</name>
    <dbReference type="NCBI Taxonomy" id="1208321"/>
    <lineage>
        <taxon>Bacteria</taxon>
        <taxon>Pseudomonadati</taxon>
        <taxon>Pseudomonadota</taxon>
        <taxon>Gammaproteobacteria</taxon>
        <taxon>Oceanospirillales</taxon>
        <taxon>Oceanospirillaceae</taxon>
        <taxon>Marinomonas</taxon>
    </lineage>
</organism>
<dbReference type="Proteomes" id="UP000018857">
    <property type="component" value="Unassembled WGS sequence"/>
</dbReference>
<dbReference type="EMBL" id="AYOZ01000001">
    <property type="protein sequence ID" value="ETI62204.1"/>
    <property type="molecule type" value="Genomic_DNA"/>
</dbReference>
<dbReference type="OrthoDB" id="6197868at2"/>
<dbReference type="Pfam" id="PF10689">
    <property type="entry name" value="DUF2496"/>
    <property type="match status" value="1"/>
</dbReference>
<dbReference type="InterPro" id="IPR019630">
    <property type="entry name" value="DUF2496_YbaM-rel"/>
</dbReference>
<dbReference type="RefSeq" id="WP_024022253.1">
    <property type="nucleotide sequence ID" value="NZ_AYOZ01000001.1"/>
</dbReference>
<sequence>MSLDLAPDHIKLAVDLIELLESHDIDPNVAVDALTIVLRDFQEKQNKCKEIDSEIRK</sequence>
<evidence type="ECO:0008006" key="3">
    <source>
        <dbReference type="Google" id="ProtNLM"/>
    </source>
</evidence>
<evidence type="ECO:0000313" key="1">
    <source>
        <dbReference type="EMBL" id="ETI62204.1"/>
    </source>
</evidence>